<keyword evidence="1" id="KW-0472">Membrane</keyword>
<evidence type="ECO:0000313" key="3">
    <source>
        <dbReference type="Proteomes" id="UP000230423"/>
    </source>
</evidence>
<proteinExistence type="predicted"/>
<dbReference type="Pfam" id="PF05884">
    <property type="entry name" value="ZYG-11_interact"/>
    <property type="match status" value="1"/>
</dbReference>
<evidence type="ECO:0000313" key="2">
    <source>
        <dbReference type="EMBL" id="PIO52993.1"/>
    </source>
</evidence>
<sequence length="152" mass="16371">MVLFANIGIFFGVHLLGTFVSFAVGKFGAALLAFIALPVYAHHTIKKAVCKNAQGDRKVLLGGTIGTAVGVNFTLGLITGSLSFTYLLLTLVYAGIAHVIMQLCLKNLKCMDKGHLYQNALSCAVIAAKGMFFLTFGSYYPDDQDQQKQSDK</sequence>
<dbReference type="AlphaFoldDB" id="A0A2G9T4V2"/>
<feature type="transmembrane region" description="Helical" evidence="1">
    <location>
        <begin position="117"/>
        <end position="140"/>
    </location>
</feature>
<evidence type="ECO:0000256" key="1">
    <source>
        <dbReference type="SAM" id="Phobius"/>
    </source>
</evidence>
<keyword evidence="1" id="KW-0812">Transmembrane</keyword>
<gene>
    <name evidence="2" type="ORF">TELCIR_25692</name>
</gene>
<dbReference type="Proteomes" id="UP000230423">
    <property type="component" value="Unassembled WGS sequence"/>
</dbReference>
<reference evidence="2 3" key="1">
    <citation type="submission" date="2015-09" db="EMBL/GenBank/DDBJ databases">
        <title>Draft genome of the parasitic nematode Teladorsagia circumcincta isolate WARC Sus (inbred).</title>
        <authorList>
            <person name="Mitreva M."/>
        </authorList>
    </citation>
    <scope>NUCLEOTIDE SEQUENCE [LARGE SCALE GENOMIC DNA]</scope>
    <source>
        <strain evidence="2 3">S</strain>
    </source>
</reference>
<protein>
    <submittedName>
        <fullName evidence="2">Uncharacterized protein</fullName>
    </submittedName>
</protein>
<dbReference type="EMBL" id="KZ421684">
    <property type="protein sequence ID" value="PIO52993.1"/>
    <property type="molecule type" value="Genomic_DNA"/>
</dbReference>
<name>A0A2G9T4V2_TELCI</name>
<dbReference type="PANTHER" id="PTHR31176:SF1">
    <property type="entry name" value="MFS DOMAIN-CONTAINING PROTEIN-RELATED"/>
    <property type="match status" value="1"/>
</dbReference>
<dbReference type="PANTHER" id="PTHR31176">
    <property type="entry name" value="MFS DOMAIN-CONTAINING PROTEIN-RELATED"/>
    <property type="match status" value="1"/>
</dbReference>
<dbReference type="InterPro" id="IPR008574">
    <property type="entry name" value="Nematodes_ZYG-11_interact"/>
</dbReference>
<keyword evidence="1" id="KW-1133">Transmembrane helix</keyword>
<dbReference type="OrthoDB" id="5857697at2759"/>
<feature type="transmembrane region" description="Helical" evidence="1">
    <location>
        <begin position="6"/>
        <end position="39"/>
    </location>
</feature>
<accession>A0A2G9T4V2</accession>
<organism evidence="2 3">
    <name type="scientific">Teladorsagia circumcincta</name>
    <name type="common">Brown stomach worm</name>
    <name type="synonym">Ostertagia circumcincta</name>
    <dbReference type="NCBI Taxonomy" id="45464"/>
    <lineage>
        <taxon>Eukaryota</taxon>
        <taxon>Metazoa</taxon>
        <taxon>Ecdysozoa</taxon>
        <taxon>Nematoda</taxon>
        <taxon>Chromadorea</taxon>
        <taxon>Rhabditida</taxon>
        <taxon>Rhabditina</taxon>
        <taxon>Rhabditomorpha</taxon>
        <taxon>Strongyloidea</taxon>
        <taxon>Trichostrongylidae</taxon>
        <taxon>Teladorsagia</taxon>
    </lineage>
</organism>
<feature type="transmembrane region" description="Helical" evidence="1">
    <location>
        <begin position="84"/>
        <end position="105"/>
    </location>
</feature>
<keyword evidence="3" id="KW-1185">Reference proteome</keyword>
<feature type="transmembrane region" description="Helical" evidence="1">
    <location>
        <begin position="59"/>
        <end position="78"/>
    </location>
</feature>